<dbReference type="AlphaFoldDB" id="A0A8S9LQ05"/>
<organism evidence="1 2">
    <name type="scientific">Brassica cretica</name>
    <name type="common">Mustard</name>
    <dbReference type="NCBI Taxonomy" id="69181"/>
    <lineage>
        <taxon>Eukaryota</taxon>
        <taxon>Viridiplantae</taxon>
        <taxon>Streptophyta</taxon>
        <taxon>Embryophyta</taxon>
        <taxon>Tracheophyta</taxon>
        <taxon>Spermatophyta</taxon>
        <taxon>Magnoliopsida</taxon>
        <taxon>eudicotyledons</taxon>
        <taxon>Gunneridae</taxon>
        <taxon>Pentapetalae</taxon>
        <taxon>rosids</taxon>
        <taxon>malvids</taxon>
        <taxon>Brassicales</taxon>
        <taxon>Brassicaceae</taxon>
        <taxon>Brassiceae</taxon>
        <taxon>Brassica</taxon>
    </lineage>
</organism>
<name>A0A8S9LQ05_BRACR</name>
<evidence type="ECO:0000313" key="1">
    <source>
        <dbReference type="EMBL" id="KAF2607961.1"/>
    </source>
</evidence>
<evidence type="ECO:0000313" key="2">
    <source>
        <dbReference type="Proteomes" id="UP000712281"/>
    </source>
</evidence>
<proteinExistence type="predicted"/>
<dbReference type="EMBL" id="QGKW02000276">
    <property type="protein sequence ID" value="KAF2607961.1"/>
    <property type="molecule type" value="Genomic_DNA"/>
</dbReference>
<dbReference type="Proteomes" id="UP000712281">
    <property type="component" value="Unassembled WGS sequence"/>
</dbReference>
<accession>A0A8S9LQ05</accession>
<sequence length="74" mass="8401">MEVVISLHRRRPLWVPRIGGSASTGFVGFRFREAVALTAPFSPAFPGFQSMFLFSLCSIDSRFETPCWLFLDRS</sequence>
<gene>
    <name evidence="1" type="ORF">F2Q68_00043060</name>
</gene>
<protein>
    <submittedName>
        <fullName evidence="1">Uncharacterized protein</fullName>
    </submittedName>
</protein>
<comment type="caution">
    <text evidence="1">The sequence shown here is derived from an EMBL/GenBank/DDBJ whole genome shotgun (WGS) entry which is preliminary data.</text>
</comment>
<reference evidence="1" key="1">
    <citation type="submission" date="2019-12" db="EMBL/GenBank/DDBJ databases">
        <title>Genome sequencing and annotation of Brassica cretica.</title>
        <authorList>
            <person name="Studholme D.J."/>
            <person name="Sarris P.F."/>
        </authorList>
    </citation>
    <scope>NUCLEOTIDE SEQUENCE</scope>
    <source>
        <strain evidence="1">PFS-001/15</strain>
        <tissue evidence="1">Leaf</tissue>
    </source>
</reference>